<proteinExistence type="predicted"/>
<reference evidence="1" key="1">
    <citation type="journal article" date="2021" name="Proc. Natl. Acad. Sci. U.S.A.">
        <title>A Catalog of Tens of Thousands of Viruses from Human Metagenomes Reveals Hidden Associations with Chronic Diseases.</title>
        <authorList>
            <person name="Tisza M.J."/>
            <person name="Buck C.B."/>
        </authorList>
    </citation>
    <scope>NUCLEOTIDE SEQUENCE</scope>
    <source>
        <strain evidence="1">CtPJ52</strain>
    </source>
</reference>
<protein>
    <submittedName>
        <fullName evidence="1">Uncharacterized protein</fullName>
    </submittedName>
</protein>
<name>A0A8S5US30_9CAUD</name>
<dbReference type="EMBL" id="BK016131">
    <property type="protein sequence ID" value="DAF97312.1"/>
    <property type="molecule type" value="Genomic_DNA"/>
</dbReference>
<sequence>MPLIALNGVMNFATSAIQMAQRIYIGHTELKQLQCLSTSKVA</sequence>
<accession>A0A8S5US30</accession>
<evidence type="ECO:0000313" key="1">
    <source>
        <dbReference type="EMBL" id="DAF97312.1"/>
    </source>
</evidence>
<organism evidence="1">
    <name type="scientific">Siphoviridae sp. ctPJ52</name>
    <dbReference type="NCBI Taxonomy" id="2825483"/>
    <lineage>
        <taxon>Viruses</taxon>
        <taxon>Duplodnaviria</taxon>
        <taxon>Heunggongvirae</taxon>
        <taxon>Uroviricota</taxon>
        <taxon>Caudoviricetes</taxon>
    </lineage>
</organism>